<dbReference type="EMBL" id="CP150484">
    <property type="protein sequence ID" value="WYW18110.1"/>
    <property type="molecule type" value="Genomic_DNA"/>
</dbReference>
<sequence length="221" mass="23641">MRTTVSEVMTVDPIAVVPDAGYKQIAALMARQRISAVPVVDDSGAPIGVVSEADLLARVRDPRPALFAGHHAKDESRKAKALLARDLMTAPVVTIEAGASLAAAAIRLARKDVRRLFVVEDAKLVGVVSRRDLLSTFRRPDEEIRGEIERDILAGTLWVAPGQASVTVADGVVTLLGRLDNRGAVERAGALSSEVPGVVDVRNRLDFVWDDDVIRPASLGI</sequence>
<protein>
    <submittedName>
        <fullName evidence="1">CBS domain-containing protein</fullName>
    </submittedName>
</protein>
<evidence type="ECO:0000313" key="1">
    <source>
        <dbReference type="EMBL" id="WYW18110.1"/>
    </source>
</evidence>
<gene>
    <name evidence="1" type="ORF">LCL61_21440</name>
</gene>
<name>A0ACD5BK80_9PSEU</name>
<organism evidence="1 2">
    <name type="scientific">Amycolatopsis coloradensis</name>
    <dbReference type="NCBI Taxonomy" id="76021"/>
    <lineage>
        <taxon>Bacteria</taxon>
        <taxon>Bacillati</taxon>
        <taxon>Actinomycetota</taxon>
        <taxon>Actinomycetes</taxon>
        <taxon>Pseudonocardiales</taxon>
        <taxon>Pseudonocardiaceae</taxon>
        <taxon>Amycolatopsis</taxon>
    </lineage>
</organism>
<proteinExistence type="predicted"/>
<accession>A0ACD5BK80</accession>
<dbReference type="Proteomes" id="UP001456344">
    <property type="component" value="Chromosome"/>
</dbReference>
<keyword evidence="2" id="KW-1185">Reference proteome</keyword>
<reference evidence="1" key="1">
    <citation type="submission" date="2023-10" db="EMBL/GenBank/DDBJ databases">
        <title>Whole genome sequencing of actinobacterial strain Amycolatopsis sp. (BCA-696) identifies the underlying plant growth-promoting genes.</title>
        <authorList>
            <person name="Gandham P."/>
            <person name="Vadla N."/>
            <person name="Saji A."/>
            <person name="Srinivas V."/>
            <person name="Ruperao P."/>
            <person name="Selvanayagam S."/>
            <person name="Saxena R.K."/>
            <person name="Rathore A."/>
            <person name="Gopalakrishnan S."/>
            <person name="Thakur V."/>
        </authorList>
    </citation>
    <scope>NUCLEOTIDE SEQUENCE</scope>
    <source>
        <strain evidence="1">BCA-696</strain>
    </source>
</reference>
<evidence type="ECO:0000313" key="2">
    <source>
        <dbReference type="Proteomes" id="UP001456344"/>
    </source>
</evidence>